<dbReference type="EMBL" id="JBHUHR010000045">
    <property type="protein sequence ID" value="MFD2036585.1"/>
    <property type="molecule type" value="Genomic_DNA"/>
</dbReference>
<evidence type="ECO:0000313" key="1">
    <source>
        <dbReference type="EMBL" id="MFD2036585.1"/>
    </source>
</evidence>
<comment type="caution">
    <text evidence="1">The sequence shown here is derived from an EMBL/GenBank/DDBJ whole genome shotgun (WGS) entry which is preliminary data.</text>
</comment>
<sequence>MDFNKNSDFVENSVKIIKINVPSSFKSHWIDEIQVGFGQQRKGNAMLLGG</sequence>
<proteinExistence type="predicted"/>
<organism evidence="1 2">
    <name type="scientific">Belliella marina</name>
    <dbReference type="NCBI Taxonomy" id="1644146"/>
    <lineage>
        <taxon>Bacteria</taxon>
        <taxon>Pseudomonadati</taxon>
        <taxon>Bacteroidota</taxon>
        <taxon>Cytophagia</taxon>
        <taxon>Cytophagales</taxon>
        <taxon>Cyclobacteriaceae</taxon>
        <taxon>Belliella</taxon>
    </lineage>
</organism>
<accession>A0ABW4VUP3</accession>
<reference evidence="2" key="1">
    <citation type="journal article" date="2019" name="Int. J. Syst. Evol. Microbiol.">
        <title>The Global Catalogue of Microorganisms (GCM) 10K type strain sequencing project: providing services to taxonomists for standard genome sequencing and annotation.</title>
        <authorList>
            <consortium name="The Broad Institute Genomics Platform"/>
            <consortium name="The Broad Institute Genome Sequencing Center for Infectious Disease"/>
            <person name="Wu L."/>
            <person name="Ma J."/>
        </authorList>
    </citation>
    <scope>NUCLEOTIDE SEQUENCE [LARGE SCALE GENOMIC DNA]</scope>
    <source>
        <strain evidence="2">CGMCC 1.15180</strain>
    </source>
</reference>
<name>A0ABW4VUP3_9BACT</name>
<evidence type="ECO:0000313" key="2">
    <source>
        <dbReference type="Proteomes" id="UP001597361"/>
    </source>
</evidence>
<gene>
    <name evidence="1" type="ORF">ACFSKL_17400</name>
</gene>
<protein>
    <submittedName>
        <fullName evidence="1">Uncharacterized protein</fullName>
    </submittedName>
</protein>
<dbReference type="Proteomes" id="UP001597361">
    <property type="component" value="Unassembled WGS sequence"/>
</dbReference>
<keyword evidence="2" id="KW-1185">Reference proteome</keyword>